<evidence type="ECO:0000313" key="2">
    <source>
        <dbReference type="Proteomes" id="UP000218676"/>
    </source>
</evidence>
<dbReference type="EMBL" id="AP018046">
    <property type="protein sequence ID" value="BAX54855.1"/>
    <property type="molecule type" value="Genomic_DNA"/>
</dbReference>
<accession>A0AAD1CJP6</accession>
<dbReference type="AlphaFoldDB" id="A0AAD1CJP6"/>
<dbReference type="Proteomes" id="UP000218676">
    <property type="component" value="Chromosome 2"/>
</dbReference>
<name>A0AAD1CJP6_PHODP</name>
<gene>
    <name evidence="1" type="ORF">PDPUS_2_00269</name>
</gene>
<evidence type="ECO:0000313" key="1">
    <source>
        <dbReference type="EMBL" id="BAX54855.1"/>
    </source>
</evidence>
<organism evidence="1 2">
    <name type="scientific">Photobacterium damsela subsp. piscicida</name>
    <name type="common">Pasteurella piscicida</name>
    <dbReference type="NCBI Taxonomy" id="38294"/>
    <lineage>
        <taxon>Bacteria</taxon>
        <taxon>Pseudomonadati</taxon>
        <taxon>Pseudomonadota</taxon>
        <taxon>Gammaproteobacteria</taxon>
        <taxon>Vibrionales</taxon>
        <taxon>Vibrionaceae</taxon>
        <taxon>Photobacterium</taxon>
    </lineage>
</organism>
<reference evidence="2" key="1">
    <citation type="submission" date="2017-05" db="EMBL/GenBank/DDBJ databases">
        <title>Whole genome sequence of fish pathogenic bacteria, Photobacterium damselae subsp. piscicida, strain 91-197, isolated from hybrid striped bass (Morone sp.) in USA.</title>
        <authorList>
            <person name="Teru Y."/>
            <person name="Hikima J."/>
            <person name="Kono T."/>
            <person name="Sakai M."/>
            <person name="Takano T."/>
            <person name="Hawke J.P."/>
            <person name="Takeyama H."/>
            <person name="Aoki T."/>
        </authorList>
    </citation>
    <scope>NUCLEOTIDE SEQUENCE [LARGE SCALE GENOMIC DNA]</scope>
    <source>
        <strain evidence="2">91-197</strain>
    </source>
</reference>
<protein>
    <submittedName>
        <fullName evidence="1">Uncharacterized protein</fullName>
    </submittedName>
</protein>
<proteinExistence type="predicted"/>
<sequence>MRYLAPAEGWLLFLNNKKIQKHFPLDFYGEEGSWRFIIRAEKPNEIVDAMYWRAYVSCHRKDFDLLRMAVDKFNYKYNYSASDSSELHYGLGGAPMRVNMMGPIVLISDLLAKIKGESAPDTDENIELVPATA</sequence>